<gene>
    <name evidence="1" type="ORF">DPMN_054414</name>
</gene>
<evidence type="ECO:0000313" key="1">
    <source>
        <dbReference type="EMBL" id="KAH3728457.1"/>
    </source>
</evidence>
<protein>
    <submittedName>
        <fullName evidence="1">Uncharacterized protein</fullName>
    </submittedName>
</protein>
<sequence>MFPFIDSIRCYNSGVPLLKKARFGYRGPFIKFKILNDHLSCELTNEDTPITSALNKFRVDLEPPKAQGLYQLPTRLLKENFSELAPDITLLCETSLTQCKIYVDSGDEVDDILLTCRHSTSPPTHIHTSQATPTLLKKIHVLRVL</sequence>
<reference evidence="1" key="2">
    <citation type="submission" date="2020-11" db="EMBL/GenBank/DDBJ databases">
        <authorList>
            <person name="McCartney M.A."/>
            <person name="Auch B."/>
            <person name="Kono T."/>
            <person name="Mallez S."/>
            <person name="Becker A."/>
            <person name="Gohl D.M."/>
            <person name="Silverstein K.A.T."/>
            <person name="Koren S."/>
            <person name="Bechman K.B."/>
            <person name="Herman A."/>
            <person name="Abrahante J.E."/>
            <person name="Garbe J."/>
        </authorList>
    </citation>
    <scope>NUCLEOTIDE SEQUENCE</scope>
    <source>
        <strain evidence="1">Duluth1</strain>
        <tissue evidence="1">Whole animal</tissue>
    </source>
</reference>
<dbReference type="EMBL" id="JAIWYP010000012">
    <property type="protein sequence ID" value="KAH3728457.1"/>
    <property type="molecule type" value="Genomic_DNA"/>
</dbReference>
<keyword evidence="2" id="KW-1185">Reference proteome</keyword>
<reference evidence="1" key="1">
    <citation type="journal article" date="2019" name="bioRxiv">
        <title>The Genome of the Zebra Mussel, Dreissena polymorpha: A Resource for Invasive Species Research.</title>
        <authorList>
            <person name="McCartney M.A."/>
            <person name="Auch B."/>
            <person name="Kono T."/>
            <person name="Mallez S."/>
            <person name="Zhang Y."/>
            <person name="Obille A."/>
            <person name="Becker A."/>
            <person name="Abrahante J.E."/>
            <person name="Garbe J."/>
            <person name="Badalamenti J.P."/>
            <person name="Herman A."/>
            <person name="Mangelson H."/>
            <person name="Liachko I."/>
            <person name="Sullivan S."/>
            <person name="Sone E.D."/>
            <person name="Koren S."/>
            <person name="Silverstein K.A.T."/>
            <person name="Beckman K.B."/>
            <person name="Gohl D.M."/>
        </authorList>
    </citation>
    <scope>NUCLEOTIDE SEQUENCE</scope>
    <source>
        <strain evidence="1">Duluth1</strain>
        <tissue evidence="1">Whole animal</tissue>
    </source>
</reference>
<dbReference type="Proteomes" id="UP000828390">
    <property type="component" value="Unassembled WGS sequence"/>
</dbReference>
<comment type="caution">
    <text evidence="1">The sequence shown here is derived from an EMBL/GenBank/DDBJ whole genome shotgun (WGS) entry which is preliminary data.</text>
</comment>
<proteinExistence type="predicted"/>
<organism evidence="1 2">
    <name type="scientific">Dreissena polymorpha</name>
    <name type="common">Zebra mussel</name>
    <name type="synonym">Mytilus polymorpha</name>
    <dbReference type="NCBI Taxonomy" id="45954"/>
    <lineage>
        <taxon>Eukaryota</taxon>
        <taxon>Metazoa</taxon>
        <taxon>Spiralia</taxon>
        <taxon>Lophotrochozoa</taxon>
        <taxon>Mollusca</taxon>
        <taxon>Bivalvia</taxon>
        <taxon>Autobranchia</taxon>
        <taxon>Heteroconchia</taxon>
        <taxon>Euheterodonta</taxon>
        <taxon>Imparidentia</taxon>
        <taxon>Neoheterodontei</taxon>
        <taxon>Myida</taxon>
        <taxon>Dreissenoidea</taxon>
        <taxon>Dreissenidae</taxon>
        <taxon>Dreissena</taxon>
    </lineage>
</organism>
<name>A0A9D4HPR1_DREPO</name>
<dbReference type="AlphaFoldDB" id="A0A9D4HPR1"/>
<accession>A0A9D4HPR1</accession>
<evidence type="ECO:0000313" key="2">
    <source>
        <dbReference type="Proteomes" id="UP000828390"/>
    </source>
</evidence>